<keyword evidence="2" id="KW-0472">Membrane</keyword>
<reference evidence="3 4" key="1">
    <citation type="submission" date="2020-08" db="EMBL/GenBank/DDBJ databases">
        <title>Sequencing the genomes of 1000 actinobacteria strains.</title>
        <authorList>
            <person name="Klenk H.-P."/>
        </authorList>
    </citation>
    <scope>NUCLEOTIDE SEQUENCE [LARGE SCALE GENOMIC DNA]</scope>
    <source>
        <strain evidence="3 4">DSM 41654</strain>
    </source>
</reference>
<evidence type="ECO:0000256" key="2">
    <source>
        <dbReference type="SAM" id="Phobius"/>
    </source>
</evidence>
<feature type="transmembrane region" description="Helical" evidence="2">
    <location>
        <begin position="43"/>
        <end position="65"/>
    </location>
</feature>
<feature type="compositionally biased region" description="Low complexity" evidence="1">
    <location>
        <begin position="23"/>
        <end position="32"/>
    </location>
</feature>
<dbReference type="EMBL" id="JACHJV010000001">
    <property type="protein sequence ID" value="MBB4927108.1"/>
    <property type="molecule type" value="Genomic_DNA"/>
</dbReference>
<keyword evidence="4" id="KW-1185">Reference proteome</keyword>
<gene>
    <name evidence="3" type="ORF">FHR34_006101</name>
</gene>
<feature type="compositionally biased region" description="Polar residues" evidence="1">
    <location>
        <begin position="82"/>
        <end position="96"/>
    </location>
</feature>
<evidence type="ECO:0000256" key="1">
    <source>
        <dbReference type="SAM" id="MobiDB-lite"/>
    </source>
</evidence>
<feature type="region of interest" description="Disordered" evidence="1">
    <location>
        <begin position="71"/>
        <end position="102"/>
    </location>
</feature>
<feature type="region of interest" description="Disordered" evidence="1">
    <location>
        <begin position="1"/>
        <end position="35"/>
    </location>
</feature>
<evidence type="ECO:0000313" key="4">
    <source>
        <dbReference type="Proteomes" id="UP000540506"/>
    </source>
</evidence>
<dbReference type="Proteomes" id="UP000540506">
    <property type="component" value="Unassembled WGS sequence"/>
</dbReference>
<proteinExistence type="predicted"/>
<dbReference type="RefSeq" id="WP_184941068.1">
    <property type="nucleotide sequence ID" value="NZ_JACHJV010000001.1"/>
</dbReference>
<name>A0A7W7R808_KITKI</name>
<protein>
    <submittedName>
        <fullName evidence="3">Uncharacterized protein</fullName>
    </submittedName>
</protein>
<dbReference type="AlphaFoldDB" id="A0A7W7R808"/>
<keyword evidence="2" id="KW-1133">Transmembrane helix</keyword>
<sequence>MAPQPHRTPADRLDQPDQQPAGRRAQAAAAREAAQRTERRHRLLIRSAAGLLGLAVLGGLTAIVVGDRGGGSSVGDSAATGIPTQPRTTAEGRTSTPPWNAPADPAAAVAAAGLPMLGAEGTVEHIHAHLDVYLDGQAVTVPALVGIDEGAQRISPLHTHDTSGVIHIESPVTADFTLGQFMTEWQVSLAADHLGAARTDATHTLTAYVNGKAVTGNPAAVKLGAHDEIALLYGTSPENAQVPVPRGYAWPSGL</sequence>
<keyword evidence="2" id="KW-0812">Transmembrane</keyword>
<comment type="caution">
    <text evidence="3">The sequence shown here is derived from an EMBL/GenBank/DDBJ whole genome shotgun (WGS) entry which is preliminary data.</text>
</comment>
<accession>A0A7W7R808</accession>
<organism evidence="3 4">
    <name type="scientific">Kitasatospora kifunensis</name>
    <name type="common">Streptomyces kifunensis</name>
    <dbReference type="NCBI Taxonomy" id="58351"/>
    <lineage>
        <taxon>Bacteria</taxon>
        <taxon>Bacillati</taxon>
        <taxon>Actinomycetota</taxon>
        <taxon>Actinomycetes</taxon>
        <taxon>Kitasatosporales</taxon>
        <taxon>Streptomycetaceae</taxon>
        <taxon>Kitasatospora</taxon>
    </lineage>
</organism>
<evidence type="ECO:0000313" key="3">
    <source>
        <dbReference type="EMBL" id="MBB4927108.1"/>
    </source>
</evidence>